<evidence type="ECO:0008006" key="3">
    <source>
        <dbReference type="Google" id="ProtNLM"/>
    </source>
</evidence>
<evidence type="ECO:0000313" key="2">
    <source>
        <dbReference type="Proteomes" id="UP001381693"/>
    </source>
</evidence>
<dbReference type="EMBL" id="JAXCGZ010021533">
    <property type="protein sequence ID" value="KAK7049769.1"/>
    <property type="molecule type" value="Genomic_DNA"/>
</dbReference>
<organism evidence="1 2">
    <name type="scientific">Halocaridina rubra</name>
    <name type="common">Hawaiian red shrimp</name>
    <dbReference type="NCBI Taxonomy" id="373956"/>
    <lineage>
        <taxon>Eukaryota</taxon>
        <taxon>Metazoa</taxon>
        <taxon>Ecdysozoa</taxon>
        <taxon>Arthropoda</taxon>
        <taxon>Crustacea</taxon>
        <taxon>Multicrustacea</taxon>
        <taxon>Malacostraca</taxon>
        <taxon>Eumalacostraca</taxon>
        <taxon>Eucarida</taxon>
        <taxon>Decapoda</taxon>
        <taxon>Pleocyemata</taxon>
        <taxon>Caridea</taxon>
        <taxon>Atyoidea</taxon>
        <taxon>Atyidae</taxon>
        <taxon>Halocaridina</taxon>
    </lineage>
</organism>
<proteinExistence type="predicted"/>
<dbReference type="Proteomes" id="UP001381693">
    <property type="component" value="Unassembled WGS sequence"/>
</dbReference>
<protein>
    <recommendedName>
        <fullName evidence="3">THAP-type domain-containing protein</fullName>
    </recommendedName>
</protein>
<reference evidence="1 2" key="1">
    <citation type="submission" date="2023-11" db="EMBL/GenBank/DDBJ databases">
        <title>Halocaridina rubra genome assembly.</title>
        <authorList>
            <person name="Smith C."/>
        </authorList>
    </citation>
    <scope>NUCLEOTIDE SEQUENCE [LARGE SCALE GENOMIC DNA]</scope>
    <source>
        <strain evidence="1">EP-1</strain>
        <tissue evidence="1">Whole</tissue>
    </source>
</reference>
<dbReference type="AlphaFoldDB" id="A0AAN8WPX9"/>
<evidence type="ECO:0000313" key="1">
    <source>
        <dbReference type="EMBL" id="KAK7049769.1"/>
    </source>
</evidence>
<accession>A0AAN8WPX9</accession>
<name>A0AAN8WPX9_HALRR</name>
<keyword evidence="2" id="KW-1185">Reference proteome</keyword>
<comment type="caution">
    <text evidence="1">The sequence shown here is derived from an EMBL/GenBank/DDBJ whole genome shotgun (WGS) entry which is preliminary data.</text>
</comment>
<sequence length="204" mass="23393">MDRDANYLYHNLKLCSEHFEDSMFLNSVKNRLHRHAVPTLFEHSYQHITCESAFKRKFKYQEAELKLLSRNKVHKFEDIESRGVDLGEDIIIGGSNDQADRVSEVEILQNATKKRKQEDPKGNVGVLSQQNICTFKEFCATTSSSVQLEGASDMILSRNRKEGLHKEDRNNLLTTEGRKVSVEPYALHQKCSLLVPLGARHVYS</sequence>
<gene>
    <name evidence="1" type="ORF">SK128_028255</name>
</gene>